<comment type="caution">
    <text evidence="1">The sequence shown here is derived from an EMBL/GenBank/DDBJ whole genome shotgun (WGS) entry which is preliminary data.</text>
</comment>
<dbReference type="AlphaFoldDB" id="A0A8E1WGL3"/>
<reference evidence="1 2" key="1">
    <citation type="submission" date="2020-08" db="EMBL/GenBank/DDBJ databases">
        <title>Genomic Encyclopedia of Type Strains, Phase IV (KMG-IV): sequencing the most valuable type-strain genomes for metagenomic binning, comparative biology and taxonomic classification.</title>
        <authorList>
            <person name="Goeker M."/>
        </authorList>
    </citation>
    <scope>NUCLEOTIDE SEQUENCE [LARGE SCALE GENOMIC DNA]</scope>
    <source>
        <strain evidence="1 2">DSM 17454</strain>
    </source>
</reference>
<sequence length="163" mass="18070">MGDWAAFYAAIVATGALFLEMRRWVESGPKLRISTMPEGQIATNLGVVSKTYIVVNVSNRGGTATTITHLAFCTYDKWWRRLLDRPSSTYIVPDPSPPGGTQRLPYLLEPGTRWMGMAEHDPEISKLVGEGKLWVQLFASHSDKPTYSHLQKPTPAPKGKKLG</sequence>
<gene>
    <name evidence="1" type="ORF">HNQ96_003826</name>
</gene>
<organism evidence="1 2">
    <name type="scientific">Aminobacter carboxidus</name>
    <dbReference type="NCBI Taxonomy" id="376165"/>
    <lineage>
        <taxon>Bacteria</taxon>
        <taxon>Pseudomonadati</taxon>
        <taxon>Pseudomonadota</taxon>
        <taxon>Alphaproteobacteria</taxon>
        <taxon>Hyphomicrobiales</taxon>
        <taxon>Phyllobacteriaceae</taxon>
        <taxon>Aminobacter</taxon>
    </lineage>
</organism>
<accession>A0A8E1WGL3</accession>
<evidence type="ECO:0000313" key="2">
    <source>
        <dbReference type="Proteomes" id="UP000532373"/>
    </source>
</evidence>
<dbReference type="RefSeq" id="WP_184770320.1">
    <property type="nucleotide sequence ID" value="NZ_JACHGI010000007.1"/>
</dbReference>
<proteinExistence type="predicted"/>
<name>A0A8E1WGL3_9HYPH</name>
<dbReference type="EMBL" id="JACHGI010000007">
    <property type="protein sequence ID" value="MBB6467943.1"/>
    <property type="molecule type" value="Genomic_DNA"/>
</dbReference>
<evidence type="ECO:0000313" key="1">
    <source>
        <dbReference type="EMBL" id="MBB6467943.1"/>
    </source>
</evidence>
<dbReference type="Proteomes" id="UP000532373">
    <property type="component" value="Unassembled WGS sequence"/>
</dbReference>
<protein>
    <submittedName>
        <fullName evidence="1">Uncharacterized protein</fullName>
    </submittedName>
</protein>